<keyword evidence="3 6" id="KW-0067">ATP-binding</keyword>
<feature type="domain" description="ABC transporter" evidence="5">
    <location>
        <begin position="319"/>
        <end position="537"/>
    </location>
</feature>
<dbReference type="InterPro" id="IPR003593">
    <property type="entry name" value="AAA+_ATPase"/>
</dbReference>
<dbReference type="InterPro" id="IPR017871">
    <property type="entry name" value="ABC_transporter-like_CS"/>
</dbReference>
<dbReference type="FunFam" id="3.40.50.300:FF:000309">
    <property type="entry name" value="ABC transporter ATP-binding protein"/>
    <property type="match status" value="1"/>
</dbReference>
<keyword evidence="1" id="KW-0677">Repeat</keyword>
<name>A0A6M0H3U3_9CLOT</name>
<dbReference type="Pfam" id="PF12848">
    <property type="entry name" value="ABC_tran_Xtn"/>
    <property type="match status" value="1"/>
</dbReference>
<keyword evidence="7" id="KW-1185">Reference proteome</keyword>
<dbReference type="InterPro" id="IPR051309">
    <property type="entry name" value="ABCF_ATPase"/>
</dbReference>
<protein>
    <submittedName>
        <fullName evidence="6">ABC-F family ATP-binding cassette domain-containing protein</fullName>
    </submittedName>
</protein>
<comment type="caution">
    <text evidence="6">The sequence shown here is derived from an EMBL/GenBank/DDBJ whole genome shotgun (WGS) entry which is preliminary data.</text>
</comment>
<dbReference type="Gene3D" id="3.40.50.300">
    <property type="entry name" value="P-loop containing nucleotide triphosphate hydrolases"/>
    <property type="match status" value="2"/>
</dbReference>
<reference evidence="6 7" key="1">
    <citation type="submission" date="2020-02" db="EMBL/GenBank/DDBJ databases">
        <title>Genome assembly of a novel Clostridium senegalense strain.</title>
        <authorList>
            <person name="Gupta T.B."/>
            <person name="Jauregui R."/>
            <person name="Maclean P."/>
            <person name="Nawarathana A."/>
            <person name="Brightwell G."/>
        </authorList>
    </citation>
    <scope>NUCLEOTIDE SEQUENCE [LARGE SCALE GENOMIC DNA]</scope>
    <source>
        <strain evidence="6 7">AGRFS4</strain>
    </source>
</reference>
<evidence type="ECO:0000256" key="4">
    <source>
        <dbReference type="SAM" id="Coils"/>
    </source>
</evidence>
<dbReference type="InterPro" id="IPR003439">
    <property type="entry name" value="ABC_transporter-like_ATP-bd"/>
</dbReference>
<sequence>MNLITLDNITKSYSDKILLNDIKLTISSEDKIGIIGVNGAGKSTLLKIVAGIENYENGTIVKMNGLRVEYLAQEVFYDDEDNVLDLVFKGSSEVMKVLREYEETVYNLEKDSTNTKFQNKLTALQNKMDALNGWQVESDAKRILTKLGVNNFNEKVKNLSGGQRKRIALASSLIAQCDILILDEPTNHMDNEAIEWLENELKVRKCALLMITHDRYFLDRVANKIFEIEKGNLYTYDGNYSVFVEKRIERMEMQESLERKRQNLYRRELEWVKRGAKARSTKQKARLDRFEEIKNGKIDISSEKVNISTGSSRLGKKIIEAENISKNFDDKLIIKDFNYIATKEDRVGIIGNNGIGKSTLLNILSDKLEPDSGVITFGDTVKLGYFSQENEDMNYDLRAIDYIKESAEFITTNDGSKISASQMLERFLFEGPSQYTPINKLSGGERRRLYLLKILMESPNVLFLDEPTNDLDIDTLAILEQYLEEFNGTVITVSHDRYFLNRVANKILSFRGNGEILEITGNYSDYKDYEEAFLKEQADKKEFKEKTEYKNRKKDKPLKFSFKEQKEYEEIDDNIASKEEEIENIEKEIAKNGSDFVKLQELLKTQEALKGELDHLMERWVYLNELADRIEEQKNS</sequence>
<dbReference type="RefSeq" id="WP_061995101.1">
    <property type="nucleotide sequence ID" value="NZ_JAAGPU010000014.1"/>
</dbReference>
<dbReference type="AlphaFoldDB" id="A0A6M0H3U3"/>
<feature type="coiled-coil region" evidence="4">
    <location>
        <begin position="526"/>
        <end position="619"/>
    </location>
</feature>
<keyword evidence="2" id="KW-0547">Nucleotide-binding</keyword>
<dbReference type="GO" id="GO:0016887">
    <property type="term" value="F:ATP hydrolysis activity"/>
    <property type="evidence" value="ECO:0007669"/>
    <property type="project" value="InterPro"/>
</dbReference>
<dbReference type="SUPFAM" id="SSF52540">
    <property type="entry name" value="P-loop containing nucleoside triphosphate hydrolases"/>
    <property type="match status" value="2"/>
</dbReference>
<dbReference type="PROSITE" id="PS50893">
    <property type="entry name" value="ABC_TRANSPORTER_2"/>
    <property type="match status" value="2"/>
</dbReference>
<evidence type="ECO:0000256" key="2">
    <source>
        <dbReference type="ARBA" id="ARBA00022741"/>
    </source>
</evidence>
<dbReference type="Pfam" id="PF00005">
    <property type="entry name" value="ABC_tran"/>
    <property type="match status" value="2"/>
</dbReference>
<dbReference type="PANTHER" id="PTHR42855">
    <property type="entry name" value="ABC TRANSPORTER ATP-BINDING SUBUNIT"/>
    <property type="match status" value="1"/>
</dbReference>
<evidence type="ECO:0000259" key="5">
    <source>
        <dbReference type="PROSITE" id="PS50893"/>
    </source>
</evidence>
<keyword evidence="4" id="KW-0175">Coiled coil</keyword>
<dbReference type="Pfam" id="PF16326">
    <property type="entry name" value="ABC_tran_CTD"/>
    <property type="match status" value="1"/>
</dbReference>
<dbReference type="InterPro" id="IPR027417">
    <property type="entry name" value="P-loop_NTPase"/>
</dbReference>
<evidence type="ECO:0000313" key="7">
    <source>
        <dbReference type="Proteomes" id="UP000481872"/>
    </source>
</evidence>
<dbReference type="EMBL" id="JAAGPU010000014">
    <property type="protein sequence ID" value="NEU04928.1"/>
    <property type="molecule type" value="Genomic_DNA"/>
</dbReference>
<dbReference type="GO" id="GO:0005524">
    <property type="term" value="F:ATP binding"/>
    <property type="evidence" value="ECO:0007669"/>
    <property type="project" value="UniProtKB-KW"/>
</dbReference>
<proteinExistence type="predicted"/>
<evidence type="ECO:0000313" key="6">
    <source>
        <dbReference type="EMBL" id="NEU04928.1"/>
    </source>
</evidence>
<dbReference type="CDD" id="cd03221">
    <property type="entry name" value="ABCF_EF-3"/>
    <property type="match status" value="2"/>
</dbReference>
<dbReference type="Proteomes" id="UP000481872">
    <property type="component" value="Unassembled WGS sequence"/>
</dbReference>
<dbReference type="SMART" id="SM00382">
    <property type="entry name" value="AAA"/>
    <property type="match status" value="2"/>
</dbReference>
<dbReference type="GO" id="GO:0003677">
    <property type="term" value="F:DNA binding"/>
    <property type="evidence" value="ECO:0007669"/>
    <property type="project" value="InterPro"/>
</dbReference>
<feature type="domain" description="ABC transporter" evidence="5">
    <location>
        <begin position="4"/>
        <end position="255"/>
    </location>
</feature>
<dbReference type="FunFam" id="3.40.50.300:FF:000011">
    <property type="entry name" value="Putative ABC transporter ATP-binding component"/>
    <property type="match status" value="1"/>
</dbReference>
<dbReference type="InterPro" id="IPR032524">
    <property type="entry name" value="ABC_tran_C"/>
</dbReference>
<dbReference type="InterPro" id="IPR037118">
    <property type="entry name" value="Val-tRNA_synth_C_sf"/>
</dbReference>
<dbReference type="PROSITE" id="PS00211">
    <property type="entry name" value="ABC_TRANSPORTER_1"/>
    <property type="match status" value="1"/>
</dbReference>
<evidence type="ECO:0000256" key="3">
    <source>
        <dbReference type="ARBA" id="ARBA00022840"/>
    </source>
</evidence>
<dbReference type="PANTHER" id="PTHR42855:SF1">
    <property type="entry name" value="ABC TRANSPORTER DOMAIN-CONTAINING PROTEIN"/>
    <property type="match status" value="1"/>
</dbReference>
<gene>
    <name evidence="6" type="ORF">G3M99_08685</name>
</gene>
<dbReference type="Gene3D" id="1.10.287.380">
    <property type="entry name" value="Valyl-tRNA synthetase, C-terminal domain"/>
    <property type="match status" value="1"/>
</dbReference>
<dbReference type="InterPro" id="IPR032781">
    <property type="entry name" value="ABC_tran_Xtn"/>
</dbReference>
<accession>A0A6M0H3U3</accession>
<evidence type="ECO:0000256" key="1">
    <source>
        <dbReference type="ARBA" id="ARBA00022737"/>
    </source>
</evidence>
<organism evidence="6 7">
    <name type="scientific">Clostridium senegalense</name>
    <dbReference type="NCBI Taxonomy" id="1465809"/>
    <lineage>
        <taxon>Bacteria</taxon>
        <taxon>Bacillati</taxon>
        <taxon>Bacillota</taxon>
        <taxon>Clostridia</taxon>
        <taxon>Eubacteriales</taxon>
        <taxon>Clostridiaceae</taxon>
        <taxon>Clostridium</taxon>
    </lineage>
</organism>